<sequence>MIKMLVAYSFLFFFLRAFAANDTITPSKSIRDGQTLVSANGIFELRFFSPGNSTMRYLGILYRNVASMTVAWVANRETPVIDHSGVLNVTSQGIVLLDGRARIVMSFETSRTMENPSVQLMDTGNLVVKDRNTDNLENLLWQSFDHPCDTLVPGMKLGRNFKTGTDRYLSSWKSTEDPAPGKFSLWIDPTGFPQLVLREGAAMHYRAGSWNGQGFTGTPPLTTNVPLCNFQFVLNETEVSYGCDTNGALVSRLWVDQSGLVQRSIRSQSEPEGWLRAYSAPVDQCDIYSFCGANALCMNSRSPVCACLQGFAPKSLKDWSSSNWSEGCIRKTQLSCTRGDEFFKYPRLKLPDTSNSWFNRNMSLKECADMCLKNCSCTAYANSDITGEGSGCLLWFSDLLDMKEYSDGGQDLYGRMSSSQPDRREKRLGFILGSVILMTMLVVGLILYIRKRKLKKKGMTNINLIKKYNNEGQKEDMELRVFDFACIATATDNFSSNNKLGEGGFGPVYKGTLVEGQEIAVKRLSKGSGQGMEEFRNEVTLIAKLQHRNLVKLLGCCIQADENMLIYEYMPNKSLDFFIFDQTRSNFLDWEKRINIIGGIARGILYLHQDSRMRIIHRDLKASNVLLDNDMNPKISDFGMARIFARDEVQANTNKVVGTYGYMSPEYAIDGLFSMKSDVFSFGVLVLEIVSGKKNWRFSHPDHDHNLLGHAWILWQENRALELAGDTLGDSCPPPEVLRCIHVGLLCVQQRPEDRPNMSSVVLMLGSQSSLPEPKQPGFFTERNLPEADSSSGNRQLSSTNEMTITEFEAR</sequence>
<protein>
    <submittedName>
        <fullName evidence="1">Receptor kinase 3</fullName>
    </submittedName>
</protein>
<dbReference type="EMBL" id="CM051395">
    <property type="protein sequence ID" value="KAJ4726198.1"/>
    <property type="molecule type" value="Genomic_DNA"/>
</dbReference>
<gene>
    <name evidence="1" type="ORF">OWV82_004949</name>
</gene>
<keyword evidence="1" id="KW-0675">Receptor</keyword>
<accession>A0ACC1YRN8</accession>
<evidence type="ECO:0000313" key="1">
    <source>
        <dbReference type="EMBL" id="KAJ4726198.1"/>
    </source>
</evidence>
<keyword evidence="1" id="KW-0418">Kinase</keyword>
<name>A0ACC1YRN8_MELAZ</name>
<keyword evidence="2" id="KW-1185">Reference proteome</keyword>
<comment type="caution">
    <text evidence="1">The sequence shown here is derived from an EMBL/GenBank/DDBJ whole genome shotgun (WGS) entry which is preliminary data.</text>
</comment>
<evidence type="ECO:0000313" key="2">
    <source>
        <dbReference type="Proteomes" id="UP001164539"/>
    </source>
</evidence>
<keyword evidence="1" id="KW-0808">Transferase</keyword>
<reference evidence="1 2" key="1">
    <citation type="journal article" date="2023" name="Science">
        <title>Complex scaffold remodeling in plant triterpene biosynthesis.</title>
        <authorList>
            <person name="De La Pena R."/>
            <person name="Hodgson H."/>
            <person name="Liu J.C."/>
            <person name="Stephenson M.J."/>
            <person name="Martin A.C."/>
            <person name="Owen C."/>
            <person name="Harkess A."/>
            <person name="Leebens-Mack J."/>
            <person name="Jimenez L.E."/>
            <person name="Osbourn A."/>
            <person name="Sattely E.S."/>
        </authorList>
    </citation>
    <scope>NUCLEOTIDE SEQUENCE [LARGE SCALE GENOMIC DNA]</scope>
    <source>
        <strain evidence="2">cv. JPN11</strain>
        <tissue evidence="1">Leaf</tissue>
    </source>
</reference>
<dbReference type="Proteomes" id="UP001164539">
    <property type="component" value="Chromosome 2"/>
</dbReference>
<organism evidence="1 2">
    <name type="scientific">Melia azedarach</name>
    <name type="common">Chinaberry tree</name>
    <dbReference type="NCBI Taxonomy" id="155640"/>
    <lineage>
        <taxon>Eukaryota</taxon>
        <taxon>Viridiplantae</taxon>
        <taxon>Streptophyta</taxon>
        <taxon>Embryophyta</taxon>
        <taxon>Tracheophyta</taxon>
        <taxon>Spermatophyta</taxon>
        <taxon>Magnoliopsida</taxon>
        <taxon>eudicotyledons</taxon>
        <taxon>Gunneridae</taxon>
        <taxon>Pentapetalae</taxon>
        <taxon>rosids</taxon>
        <taxon>malvids</taxon>
        <taxon>Sapindales</taxon>
        <taxon>Meliaceae</taxon>
        <taxon>Melia</taxon>
    </lineage>
</organism>
<proteinExistence type="predicted"/>